<protein>
    <submittedName>
        <fullName evidence="1">Uncharacterized protein</fullName>
    </submittedName>
</protein>
<name>A0A0E9UAN4_ANGAN</name>
<evidence type="ECO:0000313" key="1">
    <source>
        <dbReference type="EMBL" id="JAH62944.1"/>
    </source>
</evidence>
<organism evidence="1">
    <name type="scientific">Anguilla anguilla</name>
    <name type="common">European freshwater eel</name>
    <name type="synonym">Muraena anguilla</name>
    <dbReference type="NCBI Taxonomy" id="7936"/>
    <lineage>
        <taxon>Eukaryota</taxon>
        <taxon>Metazoa</taxon>
        <taxon>Chordata</taxon>
        <taxon>Craniata</taxon>
        <taxon>Vertebrata</taxon>
        <taxon>Euteleostomi</taxon>
        <taxon>Actinopterygii</taxon>
        <taxon>Neopterygii</taxon>
        <taxon>Teleostei</taxon>
        <taxon>Anguilliformes</taxon>
        <taxon>Anguillidae</taxon>
        <taxon>Anguilla</taxon>
    </lineage>
</organism>
<sequence length="41" mass="4741">MWLFLVKRSDYEMTPVLKNAVLKTSGESTLKYLHQICATHS</sequence>
<proteinExistence type="predicted"/>
<reference evidence="1" key="2">
    <citation type="journal article" date="2015" name="Fish Shellfish Immunol.">
        <title>Early steps in the European eel (Anguilla anguilla)-Vibrio vulnificus interaction in the gills: Role of the RtxA13 toxin.</title>
        <authorList>
            <person name="Callol A."/>
            <person name="Pajuelo D."/>
            <person name="Ebbesson L."/>
            <person name="Teles M."/>
            <person name="MacKenzie S."/>
            <person name="Amaro C."/>
        </authorList>
    </citation>
    <scope>NUCLEOTIDE SEQUENCE</scope>
</reference>
<dbReference type="AlphaFoldDB" id="A0A0E9UAN4"/>
<reference evidence="1" key="1">
    <citation type="submission" date="2014-11" db="EMBL/GenBank/DDBJ databases">
        <authorList>
            <person name="Amaro Gonzalez C."/>
        </authorList>
    </citation>
    <scope>NUCLEOTIDE SEQUENCE</scope>
</reference>
<accession>A0A0E9UAN4</accession>
<dbReference type="EMBL" id="GBXM01045633">
    <property type="protein sequence ID" value="JAH62944.1"/>
    <property type="molecule type" value="Transcribed_RNA"/>
</dbReference>